<sequence length="242" mass="26311">MTEVVVEATVASAVAFLGLNPHWVGGFEESFLPDLEEDLNLDKVEWSVGELGNRLLYSFRPLPWELGWWAPRGFDPRSLLVFALLCHQGLDDQRRMRVRNDPDLFHETSEVQAEGLIFLLPYSKEGRSGRLRSGASKEVGLELFRELVEGVDQGGRCAFKESVESKERVSGSGVLGAEVLGVDVGRLTASLGGVWLGSALSRGCSLGGCVTRDWLSSGGVVPVGIRGASRGRELDGWASYGM</sequence>
<dbReference type="EMBL" id="AMZH03009478">
    <property type="protein sequence ID" value="RRT56768.1"/>
    <property type="molecule type" value="Genomic_DNA"/>
</dbReference>
<evidence type="ECO:0000313" key="2">
    <source>
        <dbReference type="Proteomes" id="UP000287651"/>
    </source>
</evidence>
<reference evidence="1 2" key="1">
    <citation type="journal article" date="2014" name="Agronomy (Basel)">
        <title>A Draft Genome Sequence for Ensete ventricosum, the Drought-Tolerant Tree Against Hunger.</title>
        <authorList>
            <person name="Harrison J."/>
            <person name="Moore K.A."/>
            <person name="Paszkiewicz K."/>
            <person name="Jones T."/>
            <person name="Grant M."/>
            <person name="Ambacheew D."/>
            <person name="Muzemil S."/>
            <person name="Studholme D.J."/>
        </authorList>
    </citation>
    <scope>NUCLEOTIDE SEQUENCE [LARGE SCALE GENOMIC DNA]</scope>
</reference>
<dbReference type="AlphaFoldDB" id="A0A426YYH0"/>
<name>A0A426YYH0_ENSVE</name>
<accession>A0A426YYH0</accession>
<evidence type="ECO:0000313" key="1">
    <source>
        <dbReference type="EMBL" id="RRT56768.1"/>
    </source>
</evidence>
<comment type="caution">
    <text evidence="1">The sequence shown here is derived from an EMBL/GenBank/DDBJ whole genome shotgun (WGS) entry which is preliminary data.</text>
</comment>
<organism evidence="1 2">
    <name type="scientific">Ensete ventricosum</name>
    <name type="common">Abyssinian banana</name>
    <name type="synonym">Musa ensete</name>
    <dbReference type="NCBI Taxonomy" id="4639"/>
    <lineage>
        <taxon>Eukaryota</taxon>
        <taxon>Viridiplantae</taxon>
        <taxon>Streptophyta</taxon>
        <taxon>Embryophyta</taxon>
        <taxon>Tracheophyta</taxon>
        <taxon>Spermatophyta</taxon>
        <taxon>Magnoliopsida</taxon>
        <taxon>Liliopsida</taxon>
        <taxon>Zingiberales</taxon>
        <taxon>Musaceae</taxon>
        <taxon>Ensete</taxon>
    </lineage>
</organism>
<protein>
    <submittedName>
        <fullName evidence="1">Uncharacterized protein</fullName>
    </submittedName>
</protein>
<proteinExistence type="predicted"/>
<gene>
    <name evidence="1" type="ORF">B296_00032267</name>
</gene>
<dbReference type="Proteomes" id="UP000287651">
    <property type="component" value="Unassembled WGS sequence"/>
</dbReference>